<evidence type="ECO:0000313" key="2">
    <source>
        <dbReference type="EMBL" id="HIS31948.1"/>
    </source>
</evidence>
<dbReference type="EMBL" id="DVIQ01000062">
    <property type="protein sequence ID" value="HIS31948.1"/>
    <property type="molecule type" value="Genomic_DNA"/>
</dbReference>
<dbReference type="SUPFAM" id="SSF51556">
    <property type="entry name" value="Metallo-dependent hydrolases"/>
    <property type="match status" value="1"/>
</dbReference>
<accession>A0A9D1EU19</accession>
<reference evidence="2" key="1">
    <citation type="submission" date="2020-10" db="EMBL/GenBank/DDBJ databases">
        <authorList>
            <person name="Gilroy R."/>
        </authorList>
    </citation>
    <scope>NUCLEOTIDE SEQUENCE</scope>
    <source>
        <strain evidence="2">CHK190-19873</strain>
    </source>
</reference>
<evidence type="ECO:0000313" key="3">
    <source>
        <dbReference type="Proteomes" id="UP000823935"/>
    </source>
</evidence>
<name>A0A9D1EU19_9FIRM</name>
<dbReference type="AlphaFoldDB" id="A0A9D1EU19"/>
<organism evidence="2 3">
    <name type="scientific">Candidatus Limivivens intestinipullorum</name>
    <dbReference type="NCBI Taxonomy" id="2840858"/>
    <lineage>
        <taxon>Bacteria</taxon>
        <taxon>Bacillati</taxon>
        <taxon>Bacillota</taxon>
        <taxon>Clostridia</taxon>
        <taxon>Lachnospirales</taxon>
        <taxon>Lachnospiraceae</taxon>
        <taxon>Lachnospiraceae incertae sedis</taxon>
        <taxon>Candidatus Limivivens</taxon>
    </lineage>
</organism>
<sequence length="126" mass="14081">MGIKVYAGYTHRYVSDPLYQPYYDLAASYHKPVAIHTGAMSGSWGRLKYSHPLTVDEAASQWPQVQFVICHLGNPWLPDAAAVIEKNDNVAADLSGLLEGPFDPEKYLERTRKLYRLCQNLAPVSG</sequence>
<evidence type="ECO:0000259" key="1">
    <source>
        <dbReference type="Pfam" id="PF04909"/>
    </source>
</evidence>
<reference evidence="2" key="2">
    <citation type="journal article" date="2021" name="PeerJ">
        <title>Extensive microbial diversity within the chicken gut microbiome revealed by metagenomics and culture.</title>
        <authorList>
            <person name="Gilroy R."/>
            <person name="Ravi A."/>
            <person name="Getino M."/>
            <person name="Pursley I."/>
            <person name="Horton D.L."/>
            <person name="Alikhan N.F."/>
            <person name="Baker D."/>
            <person name="Gharbi K."/>
            <person name="Hall N."/>
            <person name="Watson M."/>
            <person name="Adriaenssens E.M."/>
            <person name="Foster-Nyarko E."/>
            <person name="Jarju S."/>
            <person name="Secka A."/>
            <person name="Antonio M."/>
            <person name="Oren A."/>
            <person name="Chaudhuri R.R."/>
            <person name="La Ragione R."/>
            <person name="Hildebrand F."/>
            <person name="Pallen M.J."/>
        </authorList>
    </citation>
    <scope>NUCLEOTIDE SEQUENCE</scope>
    <source>
        <strain evidence="2">CHK190-19873</strain>
    </source>
</reference>
<dbReference type="InterPro" id="IPR032466">
    <property type="entry name" value="Metal_Hydrolase"/>
</dbReference>
<comment type="caution">
    <text evidence="2">The sequence shown here is derived from an EMBL/GenBank/DDBJ whole genome shotgun (WGS) entry which is preliminary data.</text>
</comment>
<dbReference type="GO" id="GO:0016787">
    <property type="term" value="F:hydrolase activity"/>
    <property type="evidence" value="ECO:0007669"/>
    <property type="project" value="InterPro"/>
</dbReference>
<dbReference type="Gene3D" id="3.20.20.140">
    <property type="entry name" value="Metal-dependent hydrolases"/>
    <property type="match status" value="1"/>
</dbReference>
<dbReference type="Proteomes" id="UP000823935">
    <property type="component" value="Unassembled WGS sequence"/>
</dbReference>
<dbReference type="InterPro" id="IPR006680">
    <property type="entry name" value="Amidohydro-rel"/>
</dbReference>
<protein>
    <submittedName>
        <fullName evidence="2">Amidohydrolase family protein</fullName>
    </submittedName>
</protein>
<gene>
    <name evidence="2" type="ORF">IAB44_10440</name>
</gene>
<feature type="domain" description="Amidohydrolase-related" evidence="1">
    <location>
        <begin position="2"/>
        <end position="108"/>
    </location>
</feature>
<proteinExistence type="predicted"/>
<dbReference type="Pfam" id="PF04909">
    <property type="entry name" value="Amidohydro_2"/>
    <property type="match status" value="1"/>
</dbReference>